<dbReference type="PIRSF" id="PIRSF036572">
    <property type="entry name" value="RPP20"/>
    <property type="match status" value="1"/>
</dbReference>
<dbReference type="OMA" id="EVFLHCT"/>
<dbReference type="STRING" id="45351.A7RKV5"/>
<dbReference type="AlphaFoldDB" id="A7RKV5"/>
<dbReference type="KEGG" id="nve:5520194"/>
<evidence type="ECO:0000256" key="10">
    <source>
        <dbReference type="ARBA" id="ARBA00068472"/>
    </source>
</evidence>
<sequence length="123" mass="14040">GVRKRPPRKDVKKKNDVYVNRRSDFAGQLERCQKLLDSSHQEVWIHGLGAAINRAINLSLQLKQRGMGSVEVSPKTSSVQLVDDLEPENDEDERHTRTRTNSAIHIRVYRIPLNPTEQSKEAS</sequence>
<evidence type="ECO:0000256" key="2">
    <source>
        <dbReference type="ARBA" id="ARBA00004604"/>
    </source>
</evidence>
<dbReference type="PANTHER" id="PTHR15314">
    <property type="entry name" value="RIBONUCLEASE P PROTEIN SUBUNIT P20"/>
    <property type="match status" value="1"/>
</dbReference>
<organism evidence="12 13">
    <name type="scientific">Nematostella vectensis</name>
    <name type="common">Starlet sea anemone</name>
    <dbReference type="NCBI Taxonomy" id="45351"/>
    <lineage>
        <taxon>Eukaryota</taxon>
        <taxon>Metazoa</taxon>
        <taxon>Cnidaria</taxon>
        <taxon>Anthozoa</taxon>
        <taxon>Hexacorallia</taxon>
        <taxon>Actiniaria</taxon>
        <taxon>Edwardsiidae</taxon>
        <taxon>Nematostella</taxon>
    </lineage>
</organism>
<dbReference type="GO" id="GO:0008033">
    <property type="term" value="P:tRNA processing"/>
    <property type="evidence" value="ECO:0000318"/>
    <property type="project" value="GO_Central"/>
</dbReference>
<keyword evidence="7" id="KW-0539">Nucleus</keyword>
<dbReference type="GO" id="GO:0006364">
    <property type="term" value="P:rRNA processing"/>
    <property type="evidence" value="ECO:0007669"/>
    <property type="project" value="UniProtKB-KW"/>
</dbReference>
<evidence type="ECO:0000256" key="4">
    <source>
        <dbReference type="ARBA" id="ARBA00022490"/>
    </source>
</evidence>
<evidence type="ECO:0000256" key="9">
    <source>
        <dbReference type="ARBA" id="ARBA00064615"/>
    </source>
</evidence>
<dbReference type="InterPro" id="IPR014612">
    <property type="entry name" value="Pop7/Rpp20"/>
</dbReference>
<dbReference type="Gene3D" id="3.30.110.20">
    <property type="entry name" value="Alba-like domain"/>
    <property type="match status" value="1"/>
</dbReference>
<dbReference type="EMBL" id="DS469516">
    <property type="protein sequence ID" value="EDO47971.1"/>
    <property type="molecule type" value="Genomic_DNA"/>
</dbReference>
<comment type="similarity">
    <text evidence="3">Belongs to the histone-like Alba family.</text>
</comment>
<evidence type="ECO:0000256" key="1">
    <source>
        <dbReference type="ARBA" id="ARBA00004463"/>
    </source>
</evidence>
<proteinExistence type="inferred from homology"/>
<evidence type="ECO:0000256" key="8">
    <source>
        <dbReference type="ARBA" id="ARBA00053284"/>
    </source>
</evidence>
<evidence type="ECO:0000256" key="7">
    <source>
        <dbReference type="ARBA" id="ARBA00023242"/>
    </source>
</evidence>
<dbReference type="Pfam" id="PF12328">
    <property type="entry name" value="Rpp20"/>
    <property type="match status" value="1"/>
</dbReference>
<dbReference type="SUPFAM" id="SSF82704">
    <property type="entry name" value="AlbA-like"/>
    <property type="match status" value="1"/>
</dbReference>
<feature type="region of interest" description="Disordered" evidence="11">
    <location>
        <begin position="65"/>
        <end position="101"/>
    </location>
</feature>
<keyword evidence="6" id="KW-0819">tRNA processing</keyword>
<evidence type="ECO:0000256" key="6">
    <source>
        <dbReference type="ARBA" id="ARBA00022694"/>
    </source>
</evidence>
<evidence type="ECO:0000313" key="12">
    <source>
        <dbReference type="EMBL" id="EDO47971.1"/>
    </source>
</evidence>
<comment type="subunit">
    <text evidence="9">Component of nuclear RNase P and RNase MRP complexes. RNase P consists of a catalytic RNA moiety and 10 different protein chains; POP1, POP4, POP5, POP7, RPP14, RPP21, RPP25, RPP30, RPP38 and RPP40. Within the RNase P complex, POP1, POP7 and RPP25 form the 'finger' subcomplex, POP5, RPP14, RPP40 and homodimeric RPP30 form the 'palm' subcomplex, and RPP21, POP4 and RPP38 form the 'wrist' subcomplex. All subunits of the RNase P complex interact with the catalytic RNA. Several subunits of RNase P are also part of the RNase MRP complex. RNase MRP consists of a catalytic RNA moiety and about 8 protein subunits; POP1, POP7, RPP25, RPP30, RPP38, RPP40 and possibly also POP4 and POP5. Interacts with SMN1. POP7 forms a heterodimer with RPP25 that binds to the P3 stem loop of the catalytic RNA.</text>
</comment>
<feature type="non-terminal residue" evidence="12">
    <location>
        <position position="1"/>
    </location>
</feature>
<gene>
    <name evidence="12" type="ORF">NEMVEDRAFT_v1g198581</name>
</gene>
<dbReference type="HOGENOM" id="CLU_130587_1_0_1"/>
<dbReference type="FunFam" id="3.30.110.20:FF:000002">
    <property type="entry name" value="Ribonuclease P protein subunit p20"/>
    <property type="match status" value="1"/>
</dbReference>
<dbReference type="PhylomeDB" id="A7RKV5"/>
<dbReference type="eggNOG" id="KOG3631">
    <property type="taxonomic scope" value="Eukaryota"/>
</dbReference>
<accession>A7RKV5</accession>
<dbReference type="GO" id="GO:0005634">
    <property type="term" value="C:nucleus"/>
    <property type="evidence" value="ECO:0000318"/>
    <property type="project" value="GO_Central"/>
</dbReference>
<dbReference type="InParanoid" id="A7RKV5"/>
<evidence type="ECO:0000256" key="3">
    <source>
        <dbReference type="ARBA" id="ARBA00008018"/>
    </source>
</evidence>
<name>A7RKV5_NEMVE</name>
<dbReference type="Proteomes" id="UP000001593">
    <property type="component" value="Unassembled WGS sequence"/>
</dbReference>
<dbReference type="GO" id="GO:0003676">
    <property type="term" value="F:nucleic acid binding"/>
    <property type="evidence" value="ECO:0007669"/>
    <property type="project" value="InterPro"/>
</dbReference>
<evidence type="ECO:0000256" key="11">
    <source>
        <dbReference type="SAM" id="MobiDB-lite"/>
    </source>
</evidence>
<keyword evidence="5" id="KW-0698">rRNA processing</keyword>
<dbReference type="GO" id="GO:0000172">
    <property type="term" value="C:ribonuclease MRP complex"/>
    <property type="evidence" value="ECO:0007669"/>
    <property type="project" value="InterPro"/>
</dbReference>
<keyword evidence="13" id="KW-1185">Reference proteome</keyword>
<dbReference type="InterPro" id="IPR036882">
    <property type="entry name" value="Alba-like_dom_sf"/>
</dbReference>
<evidence type="ECO:0000313" key="13">
    <source>
        <dbReference type="Proteomes" id="UP000001593"/>
    </source>
</evidence>
<dbReference type="GO" id="GO:0005655">
    <property type="term" value="C:nucleolar ribonuclease P complex"/>
    <property type="evidence" value="ECO:0007669"/>
    <property type="project" value="InterPro"/>
</dbReference>
<dbReference type="GO" id="GO:0001682">
    <property type="term" value="P:tRNA 5'-leader removal"/>
    <property type="evidence" value="ECO:0007669"/>
    <property type="project" value="InterPro"/>
</dbReference>
<comment type="subcellular location">
    <subcellularLocation>
        <location evidence="1">Cytoplasmic granule</location>
    </subcellularLocation>
    <subcellularLocation>
        <location evidence="2">Nucleus</location>
        <location evidence="2">Nucleolus</location>
    </subcellularLocation>
</comment>
<protein>
    <recommendedName>
        <fullName evidence="10">Ribonuclease P protein subunit p20</fullName>
    </recommendedName>
</protein>
<reference evidence="12 13" key="1">
    <citation type="journal article" date="2007" name="Science">
        <title>Sea anemone genome reveals ancestral eumetazoan gene repertoire and genomic organization.</title>
        <authorList>
            <person name="Putnam N.H."/>
            <person name="Srivastava M."/>
            <person name="Hellsten U."/>
            <person name="Dirks B."/>
            <person name="Chapman J."/>
            <person name="Salamov A."/>
            <person name="Terry A."/>
            <person name="Shapiro H."/>
            <person name="Lindquist E."/>
            <person name="Kapitonov V.V."/>
            <person name="Jurka J."/>
            <person name="Genikhovich G."/>
            <person name="Grigoriev I.V."/>
            <person name="Lucas S.M."/>
            <person name="Steele R.E."/>
            <person name="Finnerty J.R."/>
            <person name="Technau U."/>
            <person name="Martindale M.Q."/>
            <person name="Rokhsar D.S."/>
        </authorList>
    </citation>
    <scope>NUCLEOTIDE SEQUENCE [LARGE SCALE GENOMIC DNA]</scope>
    <source>
        <strain evidence="13">CH2 X CH6</strain>
    </source>
</reference>
<evidence type="ECO:0000256" key="5">
    <source>
        <dbReference type="ARBA" id="ARBA00022552"/>
    </source>
</evidence>
<comment type="function">
    <text evidence="8">Component of ribonuclease P, a ribonucleoprotein complex that generates mature tRNA molecules by cleaving their 5'-ends. Also a component of the MRP ribonuclease complex, which cleaves pre-rRNA sequences.</text>
</comment>
<keyword evidence="4" id="KW-0963">Cytoplasm</keyword>
<dbReference type="PANTHER" id="PTHR15314:SF1">
    <property type="entry name" value="RIBONUCLEASE P PROTEIN SUBUNIT P20"/>
    <property type="match status" value="1"/>
</dbReference>